<keyword evidence="2" id="KW-0472">Membrane</keyword>
<proteinExistence type="predicted"/>
<evidence type="ECO:0000256" key="1">
    <source>
        <dbReference type="ARBA" id="ARBA00004370"/>
    </source>
</evidence>
<protein>
    <recommendedName>
        <fullName evidence="4">Ig-like domain-containing protein</fullName>
    </recommendedName>
</protein>
<accession>A0A8C4GRL7</accession>
<evidence type="ECO:0000259" key="4">
    <source>
        <dbReference type="PROSITE" id="PS50835"/>
    </source>
</evidence>
<name>A0A8C4GRL7_DICLA</name>
<comment type="subcellular location">
    <subcellularLocation>
        <location evidence="1">Membrane</location>
    </subcellularLocation>
</comment>
<dbReference type="InterPro" id="IPR036179">
    <property type="entry name" value="Ig-like_dom_sf"/>
</dbReference>
<dbReference type="PANTHER" id="PTHR24100">
    <property type="entry name" value="BUTYROPHILIN"/>
    <property type="match status" value="1"/>
</dbReference>
<dbReference type="GO" id="GO:0005102">
    <property type="term" value="F:signaling receptor binding"/>
    <property type="evidence" value="ECO:0007669"/>
    <property type="project" value="TreeGrafter"/>
</dbReference>
<dbReference type="GO" id="GO:0009897">
    <property type="term" value="C:external side of plasma membrane"/>
    <property type="evidence" value="ECO:0007669"/>
    <property type="project" value="TreeGrafter"/>
</dbReference>
<sequence>MLEITTLKLTGDFSLSFTSFSTEEECVFGIVGQPVSLPCLYPKLLTFVNFSIEWRRDDEVVLRSVWKNNSNVEELSVNSATISTHRKYSEEYVKELTLVLEEAAQGEETVFLCHSSGGFPEPAVHWRINHTNEPPEGSVRTLALSLPDSHLYNITSHLKVNIPKESMVSCTIENLSMNETLTSTSCE</sequence>
<dbReference type="Pfam" id="PF22705">
    <property type="entry name" value="C2-set_3"/>
    <property type="match status" value="1"/>
</dbReference>
<dbReference type="SUPFAM" id="SSF48726">
    <property type="entry name" value="Immunoglobulin"/>
    <property type="match status" value="1"/>
</dbReference>
<keyword evidence="3" id="KW-0393">Immunoglobulin domain</keyword>
<evidence type="ECO:0000313" key="6">
    <source>
        <dbReference type="Proteomes" id="UP000694389"/>
    </source>
</evidence>
<evidence type="ECO:0000256" key="2">
    <source>
        <dbReference type="ARBA" id="ARBA00023136"/>
    </source>
</evidence>
<dbReference type="GeneTree" id="ENSGT00650000094740"/>
<dbReference type="GO" id="GO:0050852">
    <property type="term" value="P:T cell receptor signaling pathway"/>
    <property type="evidence" value="ECO:0007669"/>
    <property type="project" value="TreeGrafter"/>
</dbReference>
<dbReference type="Gene3D" id="2.60.40.10">
    <property type="entry name" value="Immunoglobulins"/>
    <property type="match status" value="1"/>
</dbReference>
<dbReference type="Ensembl" id="ENSDLAT00005028804.2">
    <property type="protein sequence ID" value="ENSDLAP00005026993.1"/>
    <property type="gene ID" value="ENSDLAG00005012154.2"/>
</dbReference>
<feature type="domain" description="Ig-like" evidence="4">
    <location>
        <begin position="94"/>
        <end position="182"/>
    </location>
</feature>
<dbReference type="Proteomes" id="UP000694389">
    <property type="component" value="Unassembled WGS sequence"/>
</dbReference>
<evidence type="ECO:0000256" key="3">
    <source>
        <dbReference type="ARBA" id="ARBA00023319"/>
    </source>
</evidence>
<dbReference type="PROSITE" id="PS50835">
    <property type="entry name" value="IG_LIKE"/>
    <property type="match status" value="1"/>
</dbReference>
<dbReference type="InterPro" id="IPR053896">
    <property type="entry name" value="BTN3A2-like_Ig-C"/>
</dbReference>
<dbReference type="InterPro" id="IPR007110">
    <property type="entry name" value="Ig-like_dom"/>
</dbReference>
<dbReference type="InterPro" id="IPR050504">
    <property type="entry name" value="IgSF_BTN/MOG"/>
</dbReference>
<keyword evidence="6" id="KW-1185">Reference proteome</keyword>
<reference evidence="5" key="1">
    <citation type="submission" date="2025-08" db="UniProtKB">
        <authorList>
            <consortium name="Ensembl"/>
        </authorList>
    </citation>
    <scope>IDENTIFICATION</scope>
</reference>
<reference evidence="5" key="2">
    <citation type="submission" date="2025-09" db="UniProtKB">
        <authorList>
            <consortium name="Ensembl"/>
        </authorList>
    </citation>
    <scope>IDENTIFICATION</scope>
</reference>
<dbReference type="PANTHER" id="PTHR24100:SF151">
    <property type="entry name" value="ICOS LIGAND"/>
    <property type="match status" value="1"/>
</dbReference>
<evidence type="ECO:0000313" key="5">
    <source>
        <dbReference type="Ensembl" id="ENSDLAP00005026993.1"/>
    </source>
</evidence>
<dbReference type="GO" id="GO:0001817">
    <property type="term" value="P:regulation of cytokine production"/>
    <property type="evidence" value="ECO:0007669"/>
    <property type="project" value="TreeGrafter"/>
</dbReference>
<dbReference type="AlphaFoldDB" id="A0A8C4GRL7"/>
<organism evidence="5 6">
    <name type="scientific">Dicentrarchus labrax</name>
    <name type="common">European seabass</name>
    <name type="synonym">Morone labrax</name>
    <dbReference type="NCBI Taxonomy" id="13489"/>
    <lineage>
        <taxon>Eukaryota</taxon>
        <taxon>Metazoa</taxon>
        <taxon>Chordata</taxon>
        <taxon>Craniata</taxon>
        <taxon>Vertebrata</taxon>
        <taxon>Euteleostomi</taxon>
        <taxon>Actinopterygii</taxon>
        <taxon>Neopterygii</taxon>
        <taxon>Teleostei</taxon>
        <taxon>Neoteleostei</taxon>
        <taxon>Acanthomorphata</taxon>
        <taxon>Eupercaria</taxon>
        <taxon>Moronidae</taxon>
        <taxon>Dicentrarchus</taxon>
    </lineage>
</organism>
<dbReference type="InterPro" id="IPR013783">
    <property type="entry name" value="Ig-like_fold"/>
</dbReference>